<keyword evidence="2" id="KW-0732">Signal</keyword>
<dbReference type="AlphaFoldDB" id="A0A5B9EFB8"/>
<dbReference type="OrthoDB" id="9772295at2"/>
<evidence type="ECO:0000313" key="4">
    <source>
        <dbReference type="Proteomes" id="UP000321820"/>
    </source>
</evidence>
<dbReference type="KEGG" id="talb:FTW19_14690"/>
<gene>
    <name evidence="3" type="ORF">FTW19_14690</name>
</gene>
<accession>A0A5B9EFB8</accession>
<dbReference type="Pfam" id="PF08811">
    <property type="entry name" value="DUF1800"/>
    <property type="match status" value="1"/>
</dbReference>
<feature type="region of interest" description="Disordered" evidence="1">
    <location>
        <begin position="655"/>
        <end position="685"/>
    </location>
</feature>
<dbReference type="RefSeq" id="WP_147648329.1">
    <property type="nucleotide sequence ID" value="NZ_CP042806.1"/>
</dbReference>
<dbReference type="InterPro" id="IPR014917">
    <property type="entry name" value="DUF1800"/>
</dbReference>
<feature type="signal peptide" evidence="2">
    <location>
        <begin position="1"/>
        <end position="27"/>
    </location>
</feature>
<name>A0A5B9EFB8_9BACT</name>
<keyword evidence="4" id="KW-1185">Reference proteome</keyword>
<feature type="region of interest" description="Disordered" evidence="1">
    <location>
        <begin position="149"/>
        <end position="177"/>
    </location>
</feature>
<organism evidence="3 4">
    <name type="scientific">Terriglobus albidus</name>
    <dbReference type="NCBI Taxonomy" id="1592106"/>
    <lineage>
        <taxon>Bacteria</taxon>
        <taxon>Pseudomonadati</taxon>
        <taxon>Acidobacteriota</taxon>
        <taxon>Terriglobia</taxon>
        <taxon>Terriglobales</taxon>
        <taxon>Acidobacteriaceae</taxon>
        <taxon>Terriglobus</taxon>
    </lineage>
</organism>
<proteinExistence type="predicted"/>
<feature type="chain" id="PRO_5022899976" evidence="2">
    <location>
        <begin position="28"/>
        <end position="711"/>
    </location>
</feature>
<evidence type="ECO:0000256" key="2">
    <source>
        <dbReference type="SAM" id="SignalP"/>
    </source>
</evidence>
<dbReference type="EMBL" id="CP042806">
    <property type="protein sequence ID" value="QEE29131.1"/>
    <property type="molecule type" value="Genomic_DNA"/>
</dbReference>
<protein>
    <submittedName>
        <fullName evidence="3">DUF1800 domain-containing protein</fullName>
    </submittedName>
</protein>
<evidence type="ECO:0000313" key="3">
    <source>
        <dbReference type="EMBL" id="QEE29131.1"/>
    </source>
</evidence>
<sequence>MFRSDSAFRTLCSAALCGVLLCQPLLAERSVSNKAKTAGTIAAQDRARYALSRFTFGPRPGEIEAVEKTGLDRWFDQQLHPEKLDDTAMLIRLDQYPAMKLSTAELMRRFPSPQMIRVMDRTGASLPSDPIERAIYRSQIEQYRLRTAAQEKGQSPDAMQPQNEMAAGEDNPSKREARLQAAGIAPGQPQRLVKELVALSPQERFQKILAMNTSDLMALRIAGPQRLSSLVEGMTPEQKETLAALGGTPRLVGAELMEQRLIREIYSTHQVEEVMTNFWMNHFNVYVRKNAQEPYYLPSYERDVIRPRALGNFEDLLVAVARSPAMLVYLDNFQSTGPNSVAASQGGFQRTAAQQNAPRGLNENYARELMELHTLGVNGGYTQKDVTEVAKVFTGWTLDPGFRSKQLRSGVFGRGRGQQAAQQVGMSIASANSFAFLERRHEPGSKTVMGVTIKENGEKEGLEVLHMLANSPATAHFISQKLAERFVSDHPDPGLVEKMAASFTRSHGEIKSVLKTMFDAPEFWAKSNEGAKFKTPEEFLVSAVRATGAEVSNPLPLVQAMNSLGMPLYGAQPPTGYKWDQETWLNTAALVNRMNFGIRLGHSLPGVAVGDPSGEQQSEEAKEQALEKALLGRAAGEGTRKTVLAQFRNPELQAQAEKSLAATEEEAQNNGMAPAGVPSRRSRAGATVSILDDQTANMIGLLIGSPEFQRR</sequence>
<evidence type="ECO:0000256" key="1">
    <source>
        <dbReference type="SAM" id="MobiDB-lite"/>
    </source>
</evidence>
<dbReference type="Proteomes" id="UP000321820">
    <property type="component" value="Chromosome"/>
</dbReference>
<reference evidence="3 4" key="1">
    <citation type="submission" date="2019-08" db="EMBL/GenBank/DDBJ databases">
        <title>Complete genome sequence of Terriglobus albidus strain ORNL.</title>
        <authorList>
            <person name="Podar M."/>
        </authorList>
    </citation>
    <scope>NUCLEOTIDE SEQUENCE [LARGE SCALE GENOMIC DNA]</scope>
    <source>
        <strain evidence="3 4">ORNL</strain>
    </source>
</reference>